<keyword evidence="3" id="KW-1185">Reference proteome</keyword>
<evidence type="ECO:0000256" key="1">
    <source>
        <dbReference type="SAM" id="MobiDB-lite"/>
    </source>
</evidence>
<reference evidence="2 3" key="1">
    <citation type="submission" date="2024-04" db="EMBL/GenBank/DDBJ databases">
        <authorList>
            <person name="Waldvogel A.-M."/>
            <person name="Schoenle A."/>
        </authorList>
    </citation>
    <scope>NUCLEOTIDE SEQUENCE [LARGE SCALE GENOMIC DNA]</scope>
</reference>
<dbReference type="EMBL" id="OZ035834">
    <property type="protein sequence ID" value="CAL1576479.1"/>
    <property type="molecule type" value="Genomic_DNA"/>
</dbReference>
<name>A0AAV2JFX4_KNICA</name>
<feature type="region of interest" description="Disordered" evidence="1">
    <location>
        <begin position="39"/>
        <end position="68"/>
    </location>
</feature>
<accession>A0AAV2JFX4</accession>
<protein>
    <submittedName>
        <fullName evidence="2">Uncharacterized protein</fullName>
    </submittedName>
</protein>
<sequence length="110" mass="12551">MKRAAYTMCISEEHFPNDRIRSNACRGRRGFEELLGKTGQRQRAACRASLEKAEQGRADEEEKEDEEERALDSVCRLYGALCGKQVLEQLEVEPESQKIQSVTRHRHTGG</sequence>
<evidence type="ECO:0000313" key="2">
    <source>
        <dbReference type="EMBL" id="CAL1576479.1"/>
    </source>
</evidence>
<proteinExistence type="predicted"/>
<dbReference type="AlphaFoldDB" id="A0AAV2JFX4"/>
<organism evidence="2 3">
    <name type="scientific">Knipowitschia caucasica</name>
    <name type="common">Caucasian dwarf goby</name>
    <name type="synonym">Pomatoschistus caucasicus</name>
    <dbReference type="NCBI Taxonomy" id="637954"/>
    <lineage>
        <taxon>Eukaryota</taxon>
        <taxon>Metazoa</taxon>
        <taxon>Chordata</taxon>
        <taxon>Craniata</taxon>
        <taxon>Vertebrata</taxon>
        <taxon>Euteleostomi</taxon>
        <taxon>Actinopterygii</taxon>
        <taxon>Neopterygii</taxon>
        <taxon>Teleostei</taxon>
        <taxon>Neoteleostei</taxon>
        <taxon>Acanthomorphata</taxon>
        <taxon>Gobiaria</taxon>
        <taxon>Gobiiformes</taxon>
        <taxon>Gobioidei</taxon>
        <taxon>Gobiidae</taxon>
        <taxon>Gobiinae</taxon>
        <taxon>Knipowitschia</taxon>
    </lineage>
</organism>
<dbReference type="Proteomes" id="UP001497482">
    <property type="component" value="Chromosome 12"/>
</dbReference>
<feature type="compositionally biased region" description="Basic and acidic residues" evidence="1">
    <location>
        <begin position="49"/>
        <end position="60"/>
    </location>
</feature>
<gene>
    <name evidence="2" type="ORF">KC01_LOCUS7911</name>
</gene>
<evidence type="ECO:0000313" key="3">
    <source>
        <dbReference type="Proteomes" id="UP001497482"/>
    </source>
</evidence>